<reference evidence="2" key="1">
    <citation type="journal article" date="2012" name="Nat. Biotechnol.">
        <title>Reference genome sequence of the model plant Setaria.</title>
        <authorList>
            <person name="Bennetzen J.L."/>
            <person name="Schmutz J."/>
            <person name="Wang H."/>
            <person name="Percifield R."/>
            <person name="Hawkins J."/>
            <person name="Pontaroli A.C."/>
            <person name="Estep M."/>
            <person name="Feng L."/>
            <person name="Vaughn J.N."/>
            <person name="Grimwood J."/>
            <person name="Jenkins J."/>
            <person name="Barry K."/>
            <person name="Lindquist E."/>
            <person name="Hellsten U."/>
            <person name="Deshpande S."/>
            <person name="Wang X."/>
            <person name="Wu X."/>
            <person name="Mitros T."/>
            <person name="Triplett J."/>
            <person name="Yang X."/>
            <person name="Ye C.Y."/>
            <person name="Mauro-Herrera M."/>
            <person name="Wang L."/>
            <person name="Li P."/>
            <person name="Sharma M."/>
            <person name="Sharma R."/>
            <person name="Ronald P.C."/>
            <person name="Panaud O."/>
            <person name="Kellogg E.A."/>
            <person name="Brutnell T.P."/>
            <person name="Doust A.N."/>
            <person name="Tuskan G.A."/>
            <person name="Rokhsar D."/>
            <person name="Devos K.M."/>
        </authorList>
    </citation>
    <scope>NUCLEOTIDE SEQUENCE [LARGE SCALE GENOMIC DNA]</scope>
    <source>
        <strain evidence="2">cv. Yugu1</strain>
    </source>
</reference>
<accession>K3Y0G3</accession>
<proteinExistence type="predicted"/>
<dbReference type="EnsemblPlants" id="KQL12076">
    <property type="protein sequence ID" value="KQL12076"/>
    <property type="gene ID" value="SETIT_007674mg"/>
</dbReference>
<evidence type="ECO:0000313" key="2">
    <source>
        <dbReference type="Proteomes" id="UP000004995"/>
    </source>
</evidence>
<evidence type="ECO:0000313" key="1">
    <source>
        <dbReference type="EnsemblPlants" id="KQL12076"/>
    </source>
</evidence>
<organism evidence="1 2">
    <name type="scientific">Setaria italica</name>
    <name type="common">Foxtail millet</name>
    <name type="synonym">Panicum italicum</name>
    <dbReference type="NCBI Taxonomy" id="4555"/>
    <lineage>
        <taxon>Eukaryota</taxon>
        <taxon>Viridiplantae</taxon>
        <taxon>Streptophyta</taxon>
        <taxon>Embryophyta</taxon>
        <taxon>Tracheophyta</taxon>
        <taxon>Spermatophyta</taxon>
        <taxon>Magnoliopsida</taxon>
        <taxon>Liliopsida</taxon>
        <taxon>Poales</taxon>
        <taxon>Poaceae</taxon>
        <taxon>PACMAD clade</taxon>
        <taxon>Panicoideae</taxon>
        <taxon>Panicodae</taxon>
        <taxon>Paniceae</taxon>
        <taxon>Cenchrinae</taxon>
        <taxon>Setaria</taxon>
    </lineage>
</organism>
<protein>
    <submittedName>
        <fullName evidence="1">Uncharacterized protein</fullName>
    </submittedName>
</protein>
<dbReference type="EMBL" id="AGNK02002688">
    <property type="status" value="NOT_ANNOTATED_CDS"/>
    <property type="molecule type" value="Genomic_DNA"/>
</dbReference>
<dbReference type="Proteomes" id="UP000004995">
    <property type="component" value="Unassembled WGS sequence"/>
</dbReference>
<dbReference type="AlphaFoldDB" id="K3Y0G3"/>
<reference evidence="1" key="2">
    <citation type="submission" date="2018-08" db="UniProtKB">
        <authorList>
            <consortium name="EnsemblPlants"/>
        </authorList>
    </citation>
    <scope>IDENTIFICATION</scope>
    <source>
        <strain evidence="1">Yugu1</strain>
    </source>
</reference>
<name>K3Y0G3_SETIT</name>
<dbReference type="HOGENOM" id="CLU_2546905_0_0_1"/>
<keyword evidence="2" id="KW-1185">Reference proteome</keyword>
<dbReference type="Gramene" id="KQL12076">
    <property type="protein sequence ID" value="KQL12076"/>
    <property type="gene ID" value="SETIT_007674mg"/>
</dbReference>
<dbReference type="InParanoid" id="K3Y0G3"/>
<sequence length="83" mass="8591">MLLADGGLAAAVVHRAAVVPCCSCELLRAQASQGNVPWIPTMCSESVCSVKGSGESLDGGTRGCCFFLGSVDVPPHYRYRSSG</sequence>